<feature type="repeat" description="WD" evidence="3">
    <location>
        <begin position="423"/>
        <end position="456"/>
    </location>
</feature>
<dbReference type="InterPro" id="IPR056162">
    <property type="entry name" value="WD40_MABP1-WDR62_2nd"/>
</dbReference>
<dbReference type="SUPFAM" id="SSF50998">
    <property type="entry name" value="Quinoprotein alcohol dehydrogenase-like"/>
    <property type="match status" value="1"/>
</dbReference>
<dbReference type="PROSITE" id="PS00678">
    <property type="entry name" value="WD_REPEATS_1"/>
    <property type="match status" value="1"/>
</dbReference>
<feature type="domain" description="MABP1/WDR62 second WD40" evidence="5">
    <location>
        <begin position="352"/>
        <end position="680"/>
    </location>
</feature>
<dbReference type="InterPro" id="IPR015943">
    <property type="entry name" value="WD40/YVTN_repeat-like_dom_sf"/>
</dbReference>
<dbReference type="PANTHER" id="PTHR45589:SF1">
    <property type="entry name" value="WD REPEAT DOMAIN 62, ISOFORM G"/>
    <property type="match status" value="1"/>
</dbReference>
<dbReference type="STRING" id="6293.A0A1I8EE49"/>
<name>A0A1I8EE49_WUCBA</name>
<dbReference type="InterPro" id="IPR019775">
    <property type="entry name" value="WD40_repeat_CS"/>
</dbReference>
<feature type="repeat" description="WD" evidence="3">
    <location>
        <begin position="102"/>
        <end position="144"/>
    </location>
</feature>
<feature type="region of interest" description="Disordered" evidence="4">
    <location>
        <begin position="886"/>
        <end position="927"/>
    </location>
</feature>
<keyword evidence="1 3" id="KW-0853">WD repeat</keyword>
<dbReference type="GO" id="GO:0072686">
    <property type="term" value="C:mitotic spindle"/>
    <property type="evidence" value="ECO:0007669"/>
    <property type="project" value="TreeGrafter"/>
</dbReference>
<organism evidence="6">
    <name type="scientific">Wuchereria bancrofti</name>
    <dbReference type="NCBI Taxonomy" id="6293"/>
    <lineage>
        <taxon>Eukaryota</taxon>
        <taxon>Metazoa</taxon>
        <taxon>Ecdysozoa</taxon>
        <taxon>Nematoda</taxon>
        <taxon>Chromadorea</taxon>
        <taxon>Rhabditida</taxon>
        <taxon>Spirurina</taxon>
        <taxon>Spiruromorpha</taxon>
        <taxon>Filarioidea</taxon>
        <taxon>Onchocercidae</taxon>
        <taxon>Wuchereria</taxon>
    </lineage>
</organism>
<dbReference type="Pfam" id="PF00400">
    <property type="entry name" value="WD40"/>
    <property type="match status" value="1"/>
</dbReference>
<dbReference type="PANTHER" id="PTHR45589">
    <property type="entry name" value="WD REPEAT DOMAIN 62, ISOFORM G"/>
    <property type="match status" value="1"/>
</dbReference>
<feature type="region of interest" description="Disordered" evidence="4">
    <location>
        <begin position="816"/>
        <end position="835"/>
    </location>
</feature>
<dbReference type="Pfam" id="PF24782">
    <property type="entry name" value="WD40_MABP1-WDR62_2nd"/>
    <property type="match status" value="1"/>
</dbReference>
<dbReference type="InterPro" id="IPR052779">
    <property type="entry name" value="WDR62"/>
</dbReference>
<feature type="region of interest" description="Disordered" evidence="4">
    <location>
        <begin position="2022"/>
        <end position="2049"/>
    </location>
</feature>
<evidence type="ECO:0000256" key="1">
    <source>
        <dbReference type="ARBA" id="ARBA00022574"/>
    </source>
</evidence>
<dbReference type="PROSITE" id="PS50082">
    <property type="entry name" value="WD_REPEATS_2"/>
    <property type="match status" value="3"/>
</dbReference>
<feature type="repeat" description="WD" evidence="3">
    <location>
        <begin position="369"/>
        <end position="384"/>
    </location>
</feature>
<proteinExistence type="predicted"/>
<dbReference type="WBParaSite" id="maker-PairedContig_1488-snap-gene-0.13-mRNA-1">
    <property type="protein sequence ID" value="maker-PairedContig_1488-snap-gene-0.13-mRNA-1"/>
    <property type="gene ID" value="maker-PairedContig_1488-snap-gene-0.13"/>
</dbReference>
<dbReference type="Gene3D" id="2.130.10.10">
    <property type="entry name" value="YVTN repeat-like/Quinoprotein amine dehydrogenase"/>
    <property type="match status" value="3"/>
</dbReference>
<evidence type="ECO:0000256" key="4">
    <source>
        <dbReference type="SAM" id="MobiDB-lite"/>
    </source>
</evidence>
<dbReference type="SMART" id="SM00320">
    <property type="entry name" value="WD40"/>
    <property type="match status" value="8"/>
</dbReference>
<feature type="region of interest" description="Disordered" evidence="4">
    <location>
        <begin position="1401"/>
        <end position="1458"/>
    </location>
</feature>
<reference evidence="6" key="1">
    <citation type="submission" date="2016-11" db="UniProtKB">
        <authorList>
            <consortium name="WormBaseParasite"/>
        </authorList>
    </citation>
    <scope>IDENTIFICATION</scope>
    <source>
        <strain evidence="6">pt0022</strain>
    </source>
</reference>
<evidence type="ECO:0000259" key="5">
    <source>
        <dbReference type="Pfam" id="PF24782"/>
    </source>
</evidence>
<feature type="compositionally biased region" description="Basic and acidic residues" evidence="4">
    <location>
        <begin position="2022"/>
        <end position="2037"/>
    </location>
</feature>
<dbReference type="InterPro" id="IPR036322">
    <property type="entry name" value="WD40_repeat_dom_sf"/>
</dbReference>
<evidence type="ECO:0000313" key="6">
    <source>
        <dbReference type="WBParaSite" id="maker-PairedContig_1488-snap-gene-0.13-mRNA-1"/>
    </source>
</evidence>
<dbReference type="SUPFAM" id="SSF50978">
    <property type="entry name" value="WD40 repeat-like"/>
    <property type="match status" value="1"/>
</dbReference>
<feature type="compositionally biased region" description="Polar residues" evidence="4">
    <location>
        <begin position="1432"/>
        <end position="1458"/>
    </location>
</feature>
<keyword evidence="2" id="KW-0677">Repeat</keyword>
<dbReference type="InterPro" id="IPR011047">
    <property type="entry name" value="Quinoprotein_ADH-like_sf"/>
</dbReference>
<protein>
    <submittedName>
        <fullName evidence="6">ANAPC4_WD40 domain-containing protein</fullName>
    </submittedName>
</protein>
<dbReference type="InterPro" id="IPR001680">
    <property type="entry name" value="WD40_rpt"/>
</dbReference>
<evidence type="ECO:0000256" key="2">
    <source>
        <dbReference type="ARBA" id="ARBA00022737"/>
    </source>
</evidence>
<sequence length="2094" mass="232665">MDYTIKCFNYGQNNKAKLERVLGCTAVSRSSVSVDDIKGIVAYPAGATVILYNPRNNAQAHLIGTTKNSITCLSFSLCGRYIATGELYDAKGQFAFTQIVDIKHHQLGISCVRFTPNGHLVSVGNQHDRSIVVWDWRAQQKIAENRLTSKVNSIDVTEQGGCVTVGIRHVKFWHVTRKPESSKSIPLQGRSAILADQRNNTFLDVCCAPDNRTFSVTETSLLIEFHDKKLVSTYDLHSEVPRSIVLGIGELFIGFNNGFIRCLDIATMKHKFTFCKPHYLSCDVAEGVKQDALSPDSHPIGCRYPDVRALAYNRKTGMLTVVYSDRSIYTWQQTDKNILKISSQLFHVGPVISLEVYPSNFEWLPQSSIITGGADQTIRIWNVDHLLRSFDENKRTSLPYANVFSDDLKKVIFITNKVFGASMSDTGNGVKSLKVSPDGKHLAAGSRDGNLSIYDLTVPTMEMIAFFEAHESDIMCMEYSDPQSARYLLATGSRDRMVHLFDPLNGYQPLASIDDHTSTVNSILFVEEAGNLQLISSAADRSIVIRKMVDSEPSLVTFSRTTHIKSQFGLNYVVLGADGMVAACQDRQLRTYSFQGKLVKQIKGAASDDGQLTKVRLDPSGTYAAAVCTNRNVYIIDIATGEFAAVLTGQSDNITDIAFSADCRRLYVVSYSGCIFVWRLSNFLVSKMMAVRKSQITRNTGANGVEKLCERSETPDSLLGSGSDAAGDEHMEYTRNVKLKDSESEFGSLSSIKIGDEDSDSCMGRKPTTVIINTPFSSVITDDNFELKRVTTEVVRRSTSGIMNDQLTSWDTASAANDFSDDEQTPTSTATGAGRSLGAMNFVQQQLGGNTTVGGGEDICTISSTPLNSRFAQLSGTTAAAVHSNGTGNGADSVKGRSIGSHGSSAIVAGSNGLTRKPRKKWDDVSLSPTRDTPIYVSSLISNSFDVPSTETHVFPSSMQPSSSKENMLNNFMTMNGNQMQYSPSSPERNIHKKIPNSVSEPGIAELQQHVSSSLNNTVRSTGESSEPYITPITVSPSMFSQSPSSAFNRSSVKRCSLTKRLKGIRSNESQTVWTPPLIGTRRSASNMHYTTVSGRTIPVTRRKSDLHITLSRLYQQQQQEKNNLNTAVIGRALSPLARCQVINDVIKNRRITITGEDDYASSDLHLRSRSQSPSQLALNVLGNGKRQRQDSDMSTYSVLTMASTRLTPSSSRTNLRAVTLNKQQSSQTLNRLAELRDRLRKSQENLAGPLNDDSFSAVYPNIMSRSKSFGNLRLTAAAPLSGNRPGLGSLLSTNSDAGRSYLSRLNADITPAGASGLNIRNRLIARSVGNLYSTSERNDTLNGNNLLSQPEVPLGAKTERNLAKTIENLKKASNPDLSKFEASEASDVVLEAENEPEHLFPLALSTRNQKGKGAVQKRVERYQPRSRVSRDTTSGESDSNSSEVNGSPLLQTGGTLGQQFTPRRYFTTINGTNRSISCIETMPRQSVLQTRRIFEPLQRHSSSNTQRRVPSYLAQKLASSDIVAPDVGSEEYSQHSTPSSEVVAFQDFAAKTHQSKRNMKRRSVTFTDSPPEVIDNGNDCYNICSSLPTRNIFLWLQLAKVEGRGRKYASESQRQWQKHHYSRSVPDLNKQHHYLSVESKPISAKSHFDNNKKINVFHQRNRMDPVYLSIPELDMDMRPRPLLRATFESIRNVTKMDTSWDSYGSCRKGRREKLLQRHYESVSDYFLGRHRSTIVTANTAVESSVKDITNTVTESCVNDNNSRSIDISNDNGICTDSNDNAVSSKKIIWQYRSSANDGINCNKNDVSTDLIMRHSCTVDNRNDGNNYVDNIDSDEVDVFKNSGRADESNNNVCGKLAGQFLQRYYYHHLNNKKKSDSVSKIDRNWSSKNVDVVSDISRQCYLLSNKPLQSMNYHRRYHSSDARNMSFFFTSAANNNSNMRNIISKNQWYYYPSMMYSKTQQQLVDEMAKHIAECLEQFNTGLDKVLQARQLLETSQELPADDRETMLRLLNQAMRTSLKRMECSDDRYDPDGRHSESPNSLPGQRQCAPQLCSTSDGNANFHNITSNIDPAEFFQRHGQQLLALLQQNMAKQN</sequence>
<dbReference type="GO" id="GO:0007099">
    <property type="term" value="P:centriole replication"/>
    <property type="evidence" value="ECO:0007669"/>
    <property type="project" value="TreeGrafter"/>
</dbReference>
<evidence type="ECO:0000256" key="3">
    <source>
        <dbReference type="PROSITE-ProRule" id="PRU00221"/>
    </source>
</evidence>
<accession>A0A1I8EE49</accession>